<dbReference type="InterPro" id="IPR014914">
    <property type="entry name" value="RES_dom"/>
</dbReference>
<dbReference type="EMBL" id="ADVL01000202">
    <property type="protein sequence ID" value="EFH12565.1"/>
    <property type="molecule type" value="Genomic_DNA"/>
</dbReference>
<accession>D5RJF2</accession>
<organism evidence="2 3">
    <name type="scientific">Pseudoroseomonas cervicalis ATCC 49957</name>
    <dbReference type="NCBI Taxonomy" id="525371"/>
    <lineage>
        <taxon>Bacteria</taxon>
        <taxon>Pseudomonadati</taxon>
        <taxon>Pseudomonadota</taxon>
        <taxon>Alphaproteobacteria</taxon>
        <taxon>Acetobacterales</taxon>
        <taxon>Roseomonadaceae</taxon>
        <taxon>Roseomonas</taxon>
    </lineage>
</organism>
<dbReference type="HOGENOM" id="CLU_124383_1_0_5"/>
<dbReference type="OrthoDB" id="648213at2"/>
<gene>
    <name evidence="2" type="ORF">HMPREF0731_1212</name>
</gene>
<protein>
    <submittedName>
        <fullName evidence="2">RES domain protein</fullName>
    </submittedName>
</protein>
<dbReference type="Pfam" id="PF08808">
    <property type="entry name" value="RES"/>
    <property type="match status" value="1"/>
</dbReference>
<name>D5RJF2_9PROT</name>
<feature type="domain" description="RES" evidence="1">
    <location>
        <begin position="19"/>
        <end position="155"/>
    </location>
</feature>
<reference evidence="2 3" key="1">
    <citation type="submission" date="2010-04" db="EMBL/GenBank/DDBJ databases">
        <authorList>
            <person name="Qin X."/>
            <person name="Bachman B."/>
            <person name="Battles P."/>
            <person name="Bell A."/>
            <person name="Bess C."/>
            <person name="Bickham C."/>
            <person name="Chaboub L."/>
            <person name="Chen D."/>
            <person name="Coyle M."/>
            <person name="Deiros D.R."/>
            <person name="Dinh H."/>
            <person name="Forbes L."/>
            <person name="Fowler G."/>
            <person name="Francisco L."/>
            <person name="Fu Q."/>
            <person name="Gubbala S."/>
            <person name="Hale W."/>
            <person name="Han Y."/>
            <person name="Hemphill L."/>
            <person name="Highlander S.K."/>
            <person name="Hirani K."/>
            <person name="Hogues M."/>
            <person name="Jackson L."/>
            <person name="Jakkamsetti A."/>
            <person name="Javaid M."/>
            <person name="Jiang H."/>
            <person name="Korchina V."/>
            <person name="Kovar C."/>
            <person name="Lara F."/>
            <person name="Lee S."/>
            <person name="Mata R."/>
            <person name="Mathew T."/>
            <person name="Moen C."/>
            <person name="Morales K."/>
            <person name="Munidasa M."/>
            <person name="Nazareth L."/>
            <person name="Ngo R."/>
            <person name="Nguyen L."/>
            <person name="Okwuonu G."/>
            <person name="Ongeri F."/>
            <person name="Patil S."/>
            <person name="Petrosino J."/>
            <person name="Pham C."/>
            <person name="Pham P."/>
            <person name="Pu L.-L."/>
            <person name="Puazo M."/>
            <person name="Raj R."/>
            <person name="Reid J."/>
            <person name="Rouhana J."/>
            <person name="Saada N."/>
            <person name="Shang Y."/>
            <person name="Simmons D."/>
            <person name="Thornton R."/>
            <person name="Warren J."/>
            <person name="Weissenberger G."/>
            <person name="Zhang J."/>
            <person name="Zhang L."/>
            <person name="Zhou C."/>
            <person name="Zhu D."/>
            <person name="Muzny D."/>
            <person name="Worley K."/>
            <person name="Gibbs R."/>
        </authorList>
    </citation>
    <scope>NUCLEOTIDE SEQUENCE [LARGE SCALE GENOMIC DNA]</scope>
    <source>
        <strain evidence="2 3">ATCC 49957</strain>
    </source>
</reference>
<dbReference type="RefSeq" id="WP_007005061.1">
    <property type="nucleotide sequence ID" value="NZ_GG770781.1"/>
</dbReference>
<proteinExistence type="predicted"/>
<evidence type="ECO:0000313" key="3">
    <source>
        <dbReference type="Proteomes" id="UP000005324"/>
    </source>
</evidence>
<evidence type="ECO:0000259" key="1">
    <source>
        <dbReference type="SMART" id="SM00953"/>
    </source>
</evidence>
<comment type="caution">
    <text evidence="2">The sequence shown here is derived from an EMBL/GenBank/DDBJ whole genome shotgun (WGS) entry which is preliminary data.</text>
</comment>
<sequence>MLLSATVYRAHHPRWSFDPLSGAGAARYGGRFNPRGMAALYTSLRFETAWREAQQGFAFKAQPLTLCAYRAECDDVLDLTDAATREAHGIRPADLACAWEDLADRGIEPPSWRLARRLREAGIAAILVPSYAPGATPEDVNAVFWDWGEAAPHSLRLVDDERRLPRDDASWR</sequence>
<dbReference type="AlphaFoldDB" id="D5RJF2"/>
<evidence type="ECO:0000313" key="2">
    <source>
        <dbReference type="EMBL" id="EFH12565.1"/>
    </source>
</evidence>
<dbReference type="SMART" id="SM00953">
    <property type="entry name" value="RES"/>
    <property type="match status" value="1"/>
</dbReference>
<dbReference type="Proteomes" id="UP000005324">
    <property type="component" value="Unassembled WGS sequence"/>
</dbReference>
<keyword evidence="3" id="KW-1185">Reference proteome</keyword>